<keyword evidence="5 12" id="KW-0812">Transmembrane</keyword>
<dbReference type="GO" id="GO:0140359">
    <property type="term" value="F:ABC-type transporter activity"/>
    <property type="evidence" value="ECO:0007669"/>
    <property type="project" value="InterPro"/>
</dbReference>
<evidence type="ECO:0000256" key="7">
    <source>
        <dbReference type="ARBA" id="ARBA00022840"/>
    </source>
</evidence>
<feature type="domain" description="ABC transporter" evidence="13">
    <location>
        <begin position="1194"/>
        <end position="1424"/>
    </location>
</feature>
<dbReference type="CDD" id="cd18579">
    <property type="entry name" value="ABC_6TM_ABCC_D1"/>
    <property type="match status" value="1"/>
</dbReference>
<feature type="transmembrane region" description="Helical" evidence="12">
    <location>
        <begin position="868"/>
        <end position="889"/>
    </location>
</feature>
<feature type="transmembrane region" description="Helical" evidence="12">
    <location>
        <begin position="123"/>
        <end position="141"/>
    </location>
</feature>
<dbReference type="Pfam" id="PF00005">
    <property type="entry name" value="ABC_tran"/>
    <property type="match status" value="2"/>
</dbReference>
<feature type="transmembrane region" description="Helical" evidence="12">
    <location>
        <begin position="909"/>
        <end position="927"/>
    </location>
</feature>
<dbReference type="PROSITE" id="PS50893">
    <property type="entry name" value="ABC_TRANSPORTER_2"/>
    <property type="match status" value="2"/>
</dbReference>
<feature type="transmembrane region" description="Helical" evidence="12">
    <location>
        <begin position="296"/>
        <end position="315"/>
    </location>
</feature>
<dbReference type="FunFam" id="1.20.1560.10:FF:000055">
    <property type="entry name" value="ABC multidrug transporter (Eurofung)"/>
    <property type="match status" value="1"/>
</dbReference>
<evidence type="ECO:0000256" key="10">
    <source>
        <dbReference type="ARBA" id="ARBA00023180"/>
    </source>
</evidence>
<keyword evidence="10" id="KW-0325">Glycoprotein</keyword>
<dbReference type="InterPro" id="IPR003593">
    <property type="entry name" value="AAA+_ATPase"/>
</dbReference>
<evidence type="ECO:0000313" key="15">
    <source>
        <dbReference type="EMBL" id="PLN78900.1"/>
    </source>
</evidence>
<dbReference type="InterPro" id="IPR050173">
    <property type="entry name" value="ABC_transporter_C-like"/>
</dbReference>
<keyword evidence="16" id="KW-1185">Reference proteome</keyword>
<feature type="transmembrane region" description="Helical" evidence="12">
    <location>
        <begin position="64"/>
        <end position="84"/>
    </location>
</feature>
<proteinExistence type="inferred from homology"/>
<protein>
    <submittedName>
        <fullName evidence="15">Putative multidrug resistance-associated protein</fullName>
    </submittedName>
</protein>
<keyword evidence="4" id="KW-1003">Cell membrane</keyword>
<keyword evidence="8 12" id="KW-1133">Transmembrane helix</keyword>
<dbReference type="InterPro" id="IPR044726">
    <property type="entry name" value="ABCC_6TM_D2"/>
</dbReference>
<evidence type="ECO:0000256" key="11">
    <source>
        <dbReference type="SAM" id="MobiDB-lite"/>
    </source>
</evidence>
<feature type="transmembrane region" description="Helical" evidence="12">
    <location>
        <begin position="1013"/>
        <end position="1033"/>
    </location>
</feature>
<dbReference type="InterPro" id="IPR044746">
    <property type="entry name" value="ABCC_6TM_D1"/>
</dbReference>
<evidence type="ECO:0000256" key="1">
    <source>
        <dbReference type="ARBA" id="ARBA00004651"/>
    </source>
</evidence>
<dbReference type="InterPro" id="IPR011527">
    <property type="entry name" value="ABC1_TM_dom"/>
</dbReference>
<feature type="domain" description="ABC transporter" evidence="13">
    <location>
        <begin position="580"/>
        <end position="805"/>
    </location>
</feature>
<feature type="domain" description="ABC transmembrane type-1" evidence="14">
    <location>
        <begin position="260"/>
        <end position="538"/>
    </location>
</feature>
<feature type="transmembrane region" description="Helical" evidence="12">
    <location>
        <begin position="147"/>
        <end position="173"/>
    </location>
</feature>
<keyword evidence="9 12" id="KW-0472">Membrane</keyword>
<reference evidence="16" key="1">
    <citation type="submission" date="2017-12" db="EMBL/GenBank/DDBJ databases">
        <authorList>
            <consortium name="DOE Joint Genome Institute"/>
            <person name="Mondo S.J."/>
            <person name="Kjaerbolling I."/>
            <person name="Vesth T.C."/>
            <person name="Frisvad J.C."/>
            <person name="Nybo J.L."/>
            <person name="Theobald S."/>
            <person name="Kuo A."/>
            <person name="Bowyer P."/>
            <person name="Matsuda Y."/>
            <person name="Lyhne E.K."/>
            <person name="Kogle M.E."/>
            <person name="Clum A."/>
            <person name="Lipzen A."/>
            <person name="Salamov A."/>
            <person name="Ngan C.Y."/>
            <person name="Daum C."/>
            <person name="Chiniquy J."/>
            <person name="Barry K."/>
            <person name="LaButti K."/>
            <person name="Haridas S."/>
            <person name="Simmons B.A."/>
            <person name="Magnuson J.K."/>
            <person name="Mortensen U.H."/>
            <person name="Larsen T.O."/>
            <person name="Grigoriev I.V."/>
            <person name="Baker S.E."/>
            <person name="Andersen M.R."/>
            <person name="Nordberg H.P."/>
            <person name="Cantor M.N."/>
            <person name="Hua S.X."/>
        </authorList>
    </citation>
    <scope>NUCLEOTIDE SEQUENCE [LARGE SCALE GENOMIC DNA]</scope>
    <source>
        <strain evidence="16">IBT 19404</strain>
    </source>
</reference>
<comment type="similarity">
    <text evidence="2">Belongs to the ABC transporter superfamily. ABCC family. Conjugate transporter (TC 3.A.1.208) subfamily.</text>
</comment>
<evidence type="ECO:0000256" key="8">
    <source>
        <dbReference type="ARBA" id="ARBA00022989"/>
    </source>
</evidence>
<feature type="domain" description="ABC transmembrane type-1" evidence="14">
    <location>
        <begin position="870"/>
        <end position="1155"/>
    </location>
</feature>
<evidence type="ECO:0000313" key="16">
    <source>
        <dbReference type="Proteomes" id="UP000235023"/>
    </source>
</evidence>
<comment type="subcellular location">
    <subcellularLocation>
        <location evidence="1">Cell membrane</location>
        <topology evidence="1">Multi-pass membrane protein</topology>
    </subcellularLocation>
</comment>
<dbReference type="Gene3D" id="1.20.1560.10">
    <property type="entry name" value="ABC transporter type 1, transmembrane domain"/>
    <property type="match status" value="2"/>
</dbReference>
<keyword evidence="3" id="KW-0813">Transport</keyword>
<accession>A0A2J5HP15</accession>
<name>A0A2J5HP15_9EURO</name>
<feature type="transmembrane region" description="Helical" evidence="12">
    <location>
        <begin position="96"/>
        <end position="116"/>
    </location>
</feature>
<feature type="region of interest" description="Disordered" evidence="11">
    <location>
        <begin position="804"/>
        <end position="835"/>
    </location>
</feature>
<dbReference type="CDD" id="cd18580">
    <property type="entry name" value="ABC_6TM_ABCC_D2"/>
    <property type="match status" value="1"/>
</dbReference>
<sequence>MDCPLGSDRHWGPRVASHCRSFDFTLVFEDAAFGLPPSAIFLLVAPMAWWCGRAASRQLHSGRLAAVKFVTMLSLLAAHVVHAVLRTLDERLQTTWALPIAIVNIVGLTMALAMSVWEDQHRADPSVVLVLYFSAQLVLVLPQTRSVWLITGSSAVSILGTLKTILTLAVLATESWWKTRWLRKPGLTIEQRCDFWTRALFAWTWTTFRRGFSAVLDLDELPQVDKALQGQDAVRRLRDAHGAVFWAFRASFLSAVVPRLCVSAFTFCQPFLITAAVQFLTKDGHSEDASNRSRGLIAAFLLVYVGLALSNAVYWRQSFRFQSRVRAGLIQLLYEQSIRKSPAALADRAPLTMMSTDVERILTGLRFVHELWAAPLEVGIAVWLLQRQLSVAGVVPIVVAIGCLLAMSRVSVLGRPRQQRWVERIQHRVETTTVLLENMKAVKMLGLLQVARDLIHRLRVVELDISRRLRRVIIWQLFLADLPPELAPMATFAVYSVLAALHPDRALLAARAFTALSLISILTTPLIIFMQAVPSFMQCLGCFERIQGFCDIGAVASPVSPPLPDKQEEHKESPSMVYECRGASFAWASKEPEVLHELDLSLRPQSVTMVVGPVGAGKSALLASMIGTTVKLAGHILTQPPRAAYCPAEPWILNQSIQQNITGFGQFDHAWYRHVLWLCALDLDLATLLQRDGTVAGSNGVSLSGGQRARIGLARAIFARQPVLILDDVFSGLDAHTVSLISRRLLGPEGYCHQAQITVVLATHNQSLLQYADDLLFLDRGKIAYHGPFNNLPPILLAELSHAGSPLSNPDDECPSPEPVTSTPPSIASPEDGDSLKTVAAKGESDWTRREGSWSVYRYYVQAAGHRWVILFLALLAVNATASNCSVVWLQKWSDANSRMPNQSLGMYLGIYIMLNSISIIWQRVFAKTTMVRVLMMNIITNTGLRMHSHLLGAVMGAPFRFFRDADIGEITNRFSQDMDQIDLQLPMIAVNTSISLAQCLGKLIILCIKSKYLGIAVPILLAVVYGIQAVYLRTSRQIRLLDIEARAPLFTHFLETIQGIAVLQSLGWESSMTRQGGVLVDRSQRPAYFLSCIQQWLALVLDLVTAGVAVLVVVLGTQLPSQVSPGTIGVSLNMLLGFSQSLKLVLRYWTQLETCIGSVARVQRFVRETPSDYRTPPALALPPEWPAQGGININRVSVGYRGDESRPILQDISLSIRPGQKVAICGGSGSGKTTLLLALLQLSEVHSGCIEIDGQDLGAIPITDVASRIAVVPQEPFLMPGHLRFTLDPSNQIPSGRMEAALRTVGLWERLCPDGDLEACITVSSLSMGERQMLCLARALLHRRSILLLDEAMSSVDYHTEDQMQNIIDHHFASQTVVAVVHRLRTIRQFDRVVVLQQGRVVEDGSPDELLSRDSALSGLYHASVAAPDSDRR</sequence>
<dbReference type="GO" id="GO:0016887">
    <property type="term" value="F:ATP hydrolysis activity"/>
    <property type="evidence" value="ECO:0007669"/>
    <property type="project" value="InterPro"/>
</dbReference>
<evidence type="ECO:0000256" key="9">
    <source>
        <dbReference type="ARBA" id="ARBA00023136"/>
    </source>
</evidence>
<dbReference type="SUPFAM" id="SSF90123">
    <property type="entry name" value="ABC transporter transmembrane region"/>
    <property type="match status" value="2"/>
</dbReference>
<evidence type="ECO:0000259" key="14">
    <source>
        <dbReference type="PROSITE" id="PS50929"/>
    </source>
</evidence>
<dbReference type="FunFam" id="1.20.1560.10:FF:000066">
    <property type="entry name" value="ABC multidrug transporter (Eurofung)"/>
    <property type="match status" value="1"/>
</dbReference>
<evidence type="ECO:0000256" key="2">
    <source>
        <dbReference type="ARBA" id="ARBA00009726"/>
    </source>
</evidence>
<dbReference type="GO" id="GO:0005524">
    <property type="term" value="F:ATP binding"/>
    <property type="evidence" value="ECO:0007669"/>
    <property type="project" value="UniProtKB-KW"/>
</dbReference>
<evidence type="ECO:0000259" key="13">
    <source>
        <dbReference type="PROSITE" id="PS50893"/>
    </source>
</evidence>
<dbReference type="GO" id="GO:0005886">
    <property type="term" value="C:plasma membrane"/>
    <property type="evidence" value="ECO:0007669"/>
    <property type="project" value="UniProtKB-SubCell"/>
</dbReference>
<dbReference type="InterPro" id="IPR036640">
    <property type="entry name" value="ABC1_TM_sf"/>
</dbReference>
<dbReference type="InterPro" id="IPR027417">
    <property type="entry name" value="P-loop_NTPase"/>
</dbReference>
<gene>
    <name evidence="15" type="ORF">BDW42DRAFT_187121</name>
</gene>
<feature type="transmembrane region" description="Helical" evidence="12">
    <location>
        <begin position="367"/>
        <end position="385"/>
    </location>
</feature>
<dbReference type="InterPro" id="IPR017871">
    <property type="entry name" value="ABC_transporter-like_CS"/>
</dbReference>
<evidence type="ECO:0000256" key="3">
    <source>
        <dbReference type="ARBA" id="ARBA00022448"/>
    </source>
</evidence>
<dbReference type="Gene3D" id="3.40.50.300">
    <property type="entry name" value="P-loop containing nucleotide triphosphate hydrolases"/>
    <property type="match status" value="2"/>
</dbReference>
<feature type="transmembrane region" description="Helical" evidence="12">
    <location>
        <begin position="477"/>
        <end position="502"/>
    </location>
</feature>
<dbReference type="PANTHER" id="PTHR24223:SF404">
    <property type="entry name" value="ABC MULTIDRUG TRANSPORTER (EUROFUNG)-RELATED"/>
    <property type="match status" value="1"/>
</dbReference>
<feature type="transmembrane region" description="Helical" evidence="12">
    <location>
        <begin position="391"/>
        <end position="412"/>
    </location>
</feature>
<dbReference type="FunFam" id="3.40.50.300:FF:002145">
    <property type="entry name" value="ABC transporter (MsbA subfamily)"/>
    <property type="match status" value="1"/>
</dbReference>
<feature type="transmembrane region" description="Helical" evidence="12">
    <location>
        <begin position="508"/>
        <end position="529"/>
    </location>
</feature>
<dbReference type="SMART" id="SM00382">
    <property type="entry name" value="AAA"/>
    <property type="match status" value="2"/>
</dbReference>
<dbReference type="SUPFAM" id="SSF52540">
    <property type="entry name" value="P-loop containing nucleoside triphosphate hydrolases"/>
    <property type="match status" value="2"/>
</dbReference>
<keyword evidence="7" id="KW-0067">ATP-binding</keyword>
<feature type="transmembrane region" description="Helical" evidence="12">
    <location>
        <begin position="31"/>
        <end position="52"/>
    </location>
</feature>
<evidence type="ECO:0000256" key="12">
    <source>
        <dbReference type="SAM" id="Phobius"/>
    </source>
</evidence>
<evidence type="ECO:0000256" key="5">
    <source>
        <dbReference type="ARBA" id="ARBA00022692"/>
    </source>
</evidence>
<evidence type="ECO:0000256" key="6">
    <source>
        <dbReference type="ARBA" id="ARBA00022741"/>
    </source>
</evidence>
<feature type="transmembrane region" description="Helical" evidence="12">
    <location>
        <begin position="256"/>
        <end position="276"/>
    </location>
</feature>
<dbReference type="OrthoDB" id="6500128at2759"/>
<dbReference type="PROSITE" id="PS00211">
    <property type="entry name" value="ABC_TRANSPORTER_1"/>
    <property type="match status" value="1"/>
</dbReference>
<evidence type="ECO:0000256" key="4">
    <source>
        <dbReference type="ARBA" id="ARBA00022475"/>
    </source>
</evidence>
<organism evidence="15 16">
    <name type="scientific">Aspergillus taichungensis</name>
    <dbReference type="NCBI Taxonomy" id="482145"/>
    <lineage>
        <taxon>Eukaryota</taxon>
        <taxon>Fungi</taxon>
        <taxon>Dikarya</taxon>
        <taxon>Ascomycota</taxon>
        <taxon>Pezizomycotina</taxon>
        <taxon>Eurotiomycetes</taxon>
        <taxon>Eurotiomycetidae</taxon>
        <taxon>Eurotiales</taxon>
        <taxon>Aspergillaceae</taxon>
        <taxon>Aspergillus</taxon>
        <taxon>Aspergillus subgen. Circumdati</taxon>
    </lineage>
</organism>
<dbReference type="PANTHER" id="PTHR24223">
    <property type="entry name" value="ATP-BINDING CASSETTE SUB-FAMILY C"/>
    <property type="match status" value="1"/>
</dbReference>
<keyword evidence="6" id="KW-0547">Nucleotide-binding</keyword>
<dbReference type="PROSITE" id="PS50929">
    <property type="entry name" value="ABC_TM1F"/>
    <property type="match status" value="2"/>
</dbReference>
<dbReference type="InterPro" id="IPR003439">
    <property type="entry name" value="ABC_transporter-like_ATP-bd"/>
</dbReference>
<dbReference type="Proteomes" id="UP000235023">
    <property type="component" value="Unassembled WGS sequence"/>
</dbReference>
<dbReference type="Pfam" id="PF00664">
    <property type="entry name" value="ABC_membrane"/>
    <property type="match status" value="1"/>
</dbReference>
<dbReference type="EMBL" id="KZ559569">
    <property type="protein sequence ID" value="PLN78900.1"/>
    <property type="molecule type" value="Genomic_DNA"/>
</dbReference>